<dbReference type="PANTHER" id="PTHR24279">
    <property type="entry name" value="CYTOCHROME P450"/>
    <property type="match status" value="1"/>
</dbReference>
<comment type="cofactor">
    <cofactor evidence="1 8">
        <name>heme</name>
        <dbReference type="ChEBI" id="CHEBI:30413"/>
    </cofactor>
</comment>
<dbReference type="Gene3D" id="1.10.630.10">
    <property type="entry name" value="Cytochrome P450"/>
    <property type="match status" value="1"/>
</dbReference>
<protein>
    <recommendedName>
        <fullName evidence="12">Cytochrome P450</fullName>
    </recommendedName>
</protein>
<evidence type="ECO:0000256" key="3">
    <source>
        <dbReference type="ARBA" id="ARBA00022617"/>
    </source>
</evidence>
<evidence type="ECO:0000256" key="1">
    <source>
        <dbReference type="ARBA" id="ARBA00001971"/>
    </source>
</evidence>
<dbReference type="Pfam" id="PF00067">
    <property type="entry name" value="p450"/>
    <property type="match status" value="1"/>
</dbReference>
<dbReference type="PRINTS" id="PR00463">
    <property type="entry name" value="EP450I"/>
</dbReference>
<dbReference type="Proteomes" id="UP001154114">
    <property type="component" value="Chromosome 14"/>
</dbReference>
<dbReference type="PROSITE" id="PS00086">
    <property type="entry name" value="CYTOCHROME_P450"/>
    <property type="match status" value="1"/>
</dbReference>
<evidence type="ECO:0008006" key="12">
    <source>
        <dbReference type="Google" id="ProtNLM"/>
    </source>
</evidence>
<dbReference type="SUPFAM" id="SSF48264">
    <property type="entry name" value="Cytochrome P450"/>
    <property type="match status" value="1"/>
</dbReference>
<dbReference type="GO" id="GO:0020037">
    <property type="term" value="F:heme binding"/>
    <property type="evidence" value="ECO:0007669"/>
    <property type="project" value="InterPro"/>
</dbReference>
<dbReference type="InterPro" id="IPR001128">
    <property type="entry name" value="Cyt_P450"/>
</dbReference>
<dbReference type="OrthoDB" id="3945418at2759"/>
<dbReference type="InterPro" id="IPR050479">
    <property type="entry name" value="CYP11_CYP27_families"/>
</dbReference>
<name>A0A9P0BQZ0_CHRIL</name>
<dbReference type="InterPro" id="IPR017972">
    <property type="entry name" value="Cyt_P450_CS"/>
</dbReference>
<organism evidence="10 11">
    <name type="scientific">Chrysodeixis includens</name>
    <name type="common">Soybean looper</name>
    <name type="synonym">Pseudoplusia includens</name>
    <dbReference type="NCBI Taxonomy" id="689277"/>
    <lineage>
        <taxon>Eukaryota</taxon>
        <taxon>Metazoa</taxon>
        <taxon>Ecdysozoa</taxon>
        <taxon>Arthropoda</taxon>
        <taxon>Hexapoda</taxon>
        <taxon>Insecta</taxon>
        <taxon>Pterygota</taxon>
        <taxon>Neoptera</taxon>
        <taxon>Endopterygota</taxon>
        <taxon>Lepidoptera</taxon>
        <taxon>Glossata</taxon>
        <taxon>Ditrysia</taxon>
        <taxon>Noctuoidea</taxon>
        <taxon>Noctuidae</taxon>
        <taxon>Plusiinae</taxon>
        <taxon>Chrysodeixis</taxon>
    </lineage>
</organism>
<dbReference type="CDD" id="cd11054">
    <property type="entry name" value="CYP24A1-like"/>
    <property type="match status" value="1"/>
</dbReference>
<evidence type="ECO:0000256" key="7">
    <source>
        <dbReference type="ARBA" id="ARBA00023033"/>
    </source>
</evidence>
<keyword evidence="7 9" id="KW-0503">Monooxygenase</keyword>
<evidence type="ECO:0000313" key="11">
    <source>
        <dbReference type="Proteomes" id="UP001154114"/>
    </source>
</evidence>
<reference evidence="10" key="1">
    <citation type="submission" date="2021-12" db="EMBL/GenBank/DDBJ databases">
        <authorList>
            <person name="King R."/>
        </authorList>
    </citation>
    <scope>NUCLEOTIDE SEQUENCE</scope>
</reference>
<dbReference type="EMBL" id="LR824017">
    <property type="protein sequence ID" value="CAH0585749.1"/>
    <property type="molecule type" value="Genomic_DNA"/>
</dbReference>
<evidence type="ECO:0000256" key="8">
    <source>
        <dbReference type="PIRSR" id="PIRSR602401-1"/>
    </source>
</evidence>
<evidence type="ECO:0000313" key="10">
    <source>
        <dbReference type="EMBL" id="CAH0585749.1"/>
    </source>
</evidence>
<evidence type="ECO:0000256" key="6">
    <source>
        <dbReference type="ARBA" id="ARBA00023004"/>
    </source>
</evidence>
<evidence type="ECO:0000256" key="5">
    <source>
        <dbReference type="ARBA" id="ARBA00023002"/>
    </source>
</evidence>
<evidence type="ECO:0000256" key="2">
    <source>
        <dbReference type="ARBA" id="ARBA00010617"/>
    </source>
</evidence>
<keyword evidence="4 8" id="KW-0479">Metal-binding</keyword>
<sequence length="507" mass="58636">MIRNKTLSKTYKLFTLRTQESIRNGYRDYATPQGAKPFESIPGLSSLPIIGPLHHFIPVIGSFGKEDLFDVVGVLHKRFGPIVKMEGVLARANMVFLFEPEHIDQVYRAQEVNPLRPGFETLEYFREVIKKGSLDGIYGLMTAQGEKWRDFRTKVNPALLKIKLVKVYAPALDEIAHDIVERIKKIKDETTYLETNFVNEINKWSLESVAFVALGSRMGCITDELTEDHPARKLMQCGKDIIETAFSIEFLPNPWKYISTPGYRKIMRTYETQWEISRQYIDAARKRIEQRGHDIPEEDKSIVEKLLAIDERVAILMGNEMLMAGIDTVAFTATNMLYQLAVNPEKQQKLREEIRSDVPHKRYMRACLKEALRLWHVVPSNLRRTDRDHVVGGYHIPPGVDVVAPNEYLSKLEKYYPRGKEYIPERWLVDKTDPLYYGNAPPMITLPFGFGIRSCIGRRIAEIEIELFMKRMIDTFEISWEGPPIKVVNKLTNAFVPPYNFRFKMAK</sequence>
<dbReference type="GO" id="GO:0004497">
    <property type="term" value="F:monooxygenase activity"/>
    <property type="evidence" value="ECO:0007669"/>
    <property type="project" value="UniProtKB-KW"/>
</dbReference>
<dbReference type="GO" id="GO:0005506">
    <property type="term" value="F:iron ion binding"/>
    <property type="evidence" value="ECO:0007669"/>
    <property type="project" value="InterPro"/>
</dbReference>
<dbReference type="InterPro" id="IPR036396">
    <property type="entry name" value="Cyt_P450_sf"/>
</dbReference>
<dbReference type="PANTHER" id="PTHR24279:SF120">
    <property type="entry name" value="CYTOCHROME P450"/>
    <property type="match status" value="1"/>
</dbReference>
<dbReference type="GO" id="GO:0016705">
    <property type="term" value="F:oxidoreductase activity, acting on paired donors, with incorporation or reduction of molecular oxygen"/>
    <property type="evidence" value="ECO:0007669"/>
    <property type="project" value="InterPro"/>
</dbReference>
<dbReference type="FunFam" id="1.10.630.10:FF:000006">
    <property type="entry name" value="Cytochrome P450 302a1, mitochondrial"/>
    <property type="match status" value="1"/>
</dbReference>
<keyword evidence="6 8" id="KW-0408">Iron</keyword>
<dbReference type="PRINTS" id="PR00385">
    <property type="entry name" value="P450"/>
</dbReference>
<comment type="similarity">
    <text evidence="2 9">Belongs to the cytochrome P450 family.</text>
</comment>
<evidence type="ECO:0000256" key="4">
    <source>
        <dbReference type="ARBA" id="ARBA00022723"/>
    </source>
</evidence>
<dbReference type="InterPro" id="IPR002401">
    <property type="entry name" value="Cyt_P450_E_grp-I"/>
</dbReference>
<keyword evidence="3 8" id="KW-0349">Heme</keyword>
<evidence type="ECO:0000256" key="9">
    <source>
        <dbReference type="RuleBase" id="RU000461"/>
    </source>
</evidence>
<keyword evidence="5 9" id="KW-0560">Oxidoreductase</keyword>
<accession>A0A9P0BQZ0</accession>
<keyword evidence="11" id="KW-1185">Reference proteome</keyword>
<dbReference type="AlphaFoldDB" id="A0A9P0BQZ0"/>
<gene>
    <name evidence="10" type="ORF">CINC_LOCUS3028</name>
</gene>
<feature type="binding site" description="axial binding residue" evidence="8">
    <location>
        <position position="455"/>
    </location>
    <ligand>
        <name>heme</name>
        <dbReference type="ChEBI" id="CHEBI:30413"/>
    </ligand>
    <ligandPart>
        <name>Fe</name>
        <dbReference type="ChEBI" id="CHEBI:18248"/>
    </ligandPart>
</feature>
<proteinExistence type="inferred from homology"/>